<feature type="domain" description="Glycosyl hydrolase family 13 catalytic" evidence="8">
    <location>
        <begin position="36"/>
        <end position="421"/>
    </location>
</feature>
<dbReference type="FunFam" id="3.90.400.10:FF:000001">
    <property type="entry name" value="Maltase A3, isoform A"/>
    <property type="match status" value="1"/>
</dbReference>
<keyword evidence="4 7" id="KW-0732">Signal</keyword>
<dbReference type="Gene3D" id="3.90.400.10">
    <property type="entry name" value="Oligo-1,6-glucosidase, Domain 2"/>
    <property type="match status" value="1"/>
</dbReference>
<organism evidence="10">
    <name type="scientific">Ceratitis capitata</name>
    <name type="common">Mediterranean fruit fly</name>
    <name type="synonym">Tephritis capitata</name>
    <dbReference type="NCBI Taxonomy" id="7213"/>
    <lineage>
        <taxon>Eukaryota</taxon>
        <taxon>Metazoa</taxon>
        <taxon>Ecdysozoa</taxon>
        <taxon>Arthropoda</taxon>
        <taxon>Hexapoda</taxon>
        <taxon>Insecta</taxon>
        <taxon>Pterygota</taxon>
        <taxon>Neoptera</taxon>
        <taxon>Endopterygota</taxon>
        <taxon>Diptera</taxon>
        <taxon>Brachycera</taxon>
        <taxon>Muscomorpha</taxon>
        <taxon>Tephritoidea</taxon>
        <taxon>Tephritidae</taxon>
        <taxon>Ceratitis</taxon>
        <taxon>Ceratitis</taxon>
    </lineage>
</organism>
<accession>W8C5U5</accession>
<dbReference type="InterPro" id="IPR045857">
    <property type="entry name" value="O16G_dom_2"/>
</dbReference>
<dbReference type="CDD" id="cd11328">
    <property type="entry name" value="AmyAc_maltase"/>
    <property type="match status" value="1"/>
</dbReference>
<dbReference type="Gene3D" id="3.20.20.80">
    <property type="entry name" value="Glycosidases"/>
    <property type="match status" value="1"/>
</dbReference>
<protein>
    <recommendedName>
        <fullName evidence="3">alpha-glucosidase</fullName>
        <ecNumber evidence="3">3.2.1.20</ecNumber>
    </recommendedName>
</protein>
<reference evidence="10" key="2">
    <citation type="journal article" date="2014" name="BMC Genomics">
        <title>A genomic perspective to assessing quality of mass-reared SIT flies used in Mediterranean fruit fly (Ceratitis capitata) eradication in California.</title>
        <authorList>
            <person name="Calla B."/>
            <person name="Hall B."/>
            <person name="Hou S."/>
            <person name="Geib S.M."/>
        </authorList>
    </citation>
    <scope>NUCLEOTIDE SEQUENCE</scope>
</reference>
<dbReference type="InterPro" id="IPR006047">
    <property type="entry name" value="GH13_cat_dom"/>
</dbReference>
<comment type="similarity">
    <text evidence="2">Belongs to the glycosyl hydrolase 13 family.</text>
</comment>
<dbReference type="EMBL" id="GAMC01008880">
    <property type="protein sequence ID" value="JAB97675.1"/>
    <property type="molecule type" value="mRNA"/>
</dbReference>
<reference evidence="9" key="3">
    <citation type="submission" date="2020-11" db="EMBL/GenBank/DDBJ databases">
        <authorList>
            <person name="Whitehead M."/>
        </authorList>
    </citation>
    <scope>NUCLEOTIDE SEQUENCE</scope>
    <source>
        <strain evidence="9">EGII</strain>
    </source>
</reference>
<dbReference type="AlphaFoldDB" id="W8C5U5"/>
<keyword evidence="5" id="KW-0325">Glycoprotein</keyword>
<dbReference type="EMBL" id="GAMC01008881">
    <property type="protein sequence ID" value="JAB97674.1"/>
    <property type="molecule type" value="mRNA"/>
</dbReference>
<dbReference type="Proteomes" id="UP000606786">
    <property type="component" value="Unassembled WGS sequence"/>
</dbReference>
<evidence type="ECO:0000313" key="11">
    <source>
        <dbReference type="Proteomes" id="UP000606786"/>
    </source>
</evidence>
<dbReference type="InterPro" id="IPR017853">
    <property type="entry name" value="GH"/>
</dbReference>
<comment type="catalytic activity">
    <reaction evidence="1">
        <text>Hydrolysis of terminal, non-reducing (1-&gt;4)-linked alpha-D-glucose residues with release of alpha-D-glucose.</text>
        <dbReference type="EC" id="3.2.1.20"/>
    </reaction>
</comment>
<dbReference type="Pfam" id="PF00128">
    <property type="entry name" value="Alpha-amylase"/>
    <property type="match status" value="1"/>
</dbReference>
<dbReference type="SMART" id="SM00642">
    <property type="entry name" value="Aamy"/>
    <property type="match status" value="1"/>
</dbReference>
<dbReference type="PANTHER" id="PTHR10357:SF234">
    <property type="entry name" value="MALTASE A2-RELATED"/>
    <property type="match status" value="1"/>
</dbReference>
<proteinExistence type="evidence at transcript level"/>
<dbReference type="EMBL" id="CAJHJT010000056">
    <property type="protein sequence ID" value="CAD7012859.1"/>
    <property type="molecule type" value="Genomic_DNA"/>
</dbReference>
<name>W8C5U5_CERCA</name>
<evidence type="ECO:0000313" key="9">
    <source>
        <dbReference type="EMBL" id="CAD7012859.1"/>
    </source>
</evidence>
<evidence type="ECO:0000259" key="8">
    <source>
        <dbReference type="SMART" id="SM00642"/>
    </source>
</evidence>
<dbReference type="OrthoDB" id="1740265at2759"/>
<dbReference type="PANTHER" id="PTHR10357">
    <property type="entry name" value="ALPHA-AMYLASE FAMILY MEMBER"/>
    <property type="match status" value="1"/>
</dbReference>
<evidence type="ECO:0000256" key="2">
    <source>
        <dbReference type="ARBA" id="ARBA00008061"/>
    </source>
</evidence>
<dbReference type="EC" id="3.2.1.20" evidence="3"/>
<keyword evidence="11" id="KW-1185">Reference proteome</keyword>
<dbReference type="GO" id="GO:0005975">
    <property type="term" value="P:carbohydrate metabolic process"/>
    <property type="evidence" value="ECO:0007669"/>
    <property type="project" value="InterPro"/>
</dbReference>
<evidence type="ECO:0000256" key="5">
    <source>
        <dbReference type="ARBA" id="ARBA00023180"/>
    </source>
</evidence>
<evidence type="ECO:0000256" key="4">
    <source>
        <dbReference type="ARBA" id="ARBA00022729"/>
    </source>
</evidence>
<evidence type="ECO:0000313" key="10">
    <source>
        <dbReference type="EMBL" id="JAB97674.1"/>
    </source>
</evidence>
<dbReference type="GeneID" id="101459188"/>
<dbReference type="KEGG" id="ccat:101459188"/>
<reference evidence="10" key="1">
    <citation type="submission" date="2013-07" db="EMBL/GenBank/DDBJ databases">
        <authorList>
            <person name="Geib S."/>
        </authorList>
    </citation>
    <scope>NUCLEOTIDE SEQUENCE</scope>
</reference>
<evidence type="ECO:0000256" key="3">
    <source>
        <dbReference type="ARBA" id="ARBA00012741"/>
    </source>
</evidence>
<dbReference type="SUPFAM" id="SSF51445">
    <property type="entry name" value="(Trans)glycosidases"/>
    <property type="match status" value="1"/>
</dbReference>
<keyword evidence="6" id="KW-0326">Glycosidase</keyword>
<keyword evidence="6" id="KW-0378">Hydrolase</keyword>
<feature type="signal peptide" evidence="7">
    <location>
        <begin position="1"/>
        <end position="22"/>
    </location>
</feature>
<evidence type="ECO:0000256" key="7">
    <source>
        <dbReference type="SAM" id="SignalP"/>
    </source>
</evidence>
<dbReference type="GO" id="GO:0004558">
    <property type="term" value="F:alpha-1,4-glucosidase activity"/>
    <property type="evidence" value="ECO:0007669"/>
    <property type="project" value="UniProtKB-EC"/>
</dbReference>
<feature type="chain" id="PRO_5007737190" description="alpha-glucosidase" evidence="7">
    <location>
        <begin position="23"/>
        <end position="571"/>
    </location>
</feature>
<gene>
    <name evidence="10" type="primary">MAL1</name>
    <name evidence="9" type="ORF">CCAP1982_LOCUS20958</name>
</gene>
<evidence type="ECO:0000256" key="6">
    <source>
        <dbReference type="ARBA" id="ARBA00023295"/>
    </source>
</evidence>
<sequence>MLPRVLLIYIAALLLYCGSTAAESTVDWWESATLYQIYPRSFMDSDGDGVGDLNGITSRLEYLKEIGVTATWLSPIFESPMADFGYDISNFTKIDPSFGTLADFDAMIAKAHKLGVKIILDFVPNHSSDECEWFQKSIRREDGYDDFYVWEDGILNAETDEREPPSNWVSVFSGPMWTWNQQRQQYYLHQFLAKQPDLDFSNPMVREHMQAVLKFWVNRGVDGFRIDAVPHIGEKRFANGTYPDEPVSGWSDNSNSYDYHNHIYTKDQPLTLEVVYEWRKYLDEYKVLHGRDTIVLIAEAYSSVEVLSDYINNGSHVGTQIPMNFNLMYLNGYSTARNVEDSVRGWMNTIWPKHQSANWVVGNHDNDRLATRMGQHKVDLMTMLVHGLPGTSVTYYGEEIGMSNVATECTAIYCEDRDPERTPMQWDTSKHAGFSTGPTTWLPVSPAYKLYNVATERGVARSSLAIFKGMTQLKETSAFKSFKEPNGFTFAAITEQVFQITRTDSHSEEYRILINMGNNIEYLHGLAKKTMEYVLLSPHSPHSFGDKVDLSQRIYLMPYEAVVLRGDAGSY</sequence>
<evidence type="ECO:0000256" key="1">
    <source>
        <dbReference type="ARBA" id="ARBA00001657"/>
    </source>
</evidence>